<proteinExistence type="predicted"/>
<dbReference type="RefSeq" id="WP_162318872.1">
    <property type="nucleotide sequence ID" value="NZ_JAHQXF010000003.1"/>
</dbReference>
<dbReference type="SUPFAM" id="SSF53850">
    <property type="entry name" value="Periplasmic binding protein-like II"/>
    <property type="match status" value="1"/>
</dbReference>
<name>A0A8J7YG78_9EURY</name>
<comment type="caution">
    <text evidence="1">The sequence shown here is derived from an EMBL/GenBank/DDBJ whole genome shotgun (WGS) entry which is preliminary data.</text>
</comment>
<reference evidence="1 2" key="1">
    <citation type="submission" date="2021-06" db="EMBL/GenBank/DDBJ databases">
        <title>New haloarchaea isolates fom saline soil.</title>
        <authorList>
            <person name="Duran-Viseras A."/>
            <person name="Sanchez-Porro C.S."/>
            <person name="Ventosa A."/>
        </authorList>
    </citation>
    <scope>NUCLEOTIDE SEQUENCE [LARGE SCALE GENOMIC DNA]</scope>
    <source>
        <strain evidence="1 2">JCM 183640</strain>
    </source>
</reference>
<gene>
    <name evidence="1" type="ORF">KTS45_17055</name>
</gene>
<dbReference type="InterPro" id="IPR006311">
    <property type="entry name" value="TAT_signal"/>
</dbReference>
<sequence length="499" mass="53919">MTENSEAERERSGISRRRFVAGAGASGIAAGLAGCASVLDGGEGDGNAGGTQTGEAGGEATTVTWGFDATVVQDHADEVRDALHEEGGLSENIQIEFAQGQPDSGKRRANYNRLLSSQETEPDMFLMDNGWVNVFVQRGQLANLSEVLTDDMLSTVDEEYFSGFTETAIDPASGDLYGVPLYPDYPTMLYRKDLVEKAGYSPESENWATEPMTWKRWSNVAADTLDATDVKYGFSTQWDIYEGTACCTFNEVLSSWGGAYFGGRENLFGPVGDRPVTVDSEPVVNSLNMMRKFVHDEDFGGQFSDYGGGFTPTNILGWIEDGSLAPFLDGNAVFHRNWPYAINQAASEFGDDLGTMPIPYAVSESDAKFPGTGGTTSALGGWHVTVNPYSGKHDAVREVIGATMKPEFQLFLLEMEGWLPPRGSLFNSSEASNIDPMGDYMDTLRVAGENTMARPVTAVWSDQSSKIAQQANRAVNQDVSSAKAMATLQSGLEQTESSN</sequence>
<dbReference type="EMBL" id="JAHQXF010000003">
    <property type="protein sequence ID" value="MBV0925913.1"/>
    <property type="molecule type" value="Genomic_DNA"/>
</dbReference>
<dbReference type="PROSITE" id="PS51318">
    <property type="entry name" value="TAT"/>
    <property type="match status" value="1"/>
</dbReference>
<dbReference type="PANTHER" id="PTHR43649:SF12">
    <property type="entry name" value="DIACETYLCHITOBIOSE BINDING PROTEIN DASA"/>
    <property type="match status" value="1"/>
</dbReference>
<organism evidence="1 2">
    <name type="scientific">Haloarcula limicola</name>
    <dbReference type="NCBI Taxonomy" id="1429915"/>
    <lineage>
        <taxon>Archaea</taxon>
        <taxon>Methanobacteriati</taxon>
        <taxon>Methanobacteriota</taxon>
        <taxon>Stenosarchaea group</taxon>
        <taxon>Halobacteria</taxon>
        <taxon>Halobacteriales</taxon>
        <taxon>Haloarculaceae</taxon>
        <taxon>Haloarcula</taxon>
    </lineage>
</organism>
<dbReference type="InterPro" id="IPR006059">
    <property type="entry name" value="SBP"/>
</dbReference>
<protein>
    <submittedName>
        <fullName evidence="1">Extracellular solute-binding protein</fullName>
    </submittedName>
</protein>
<dbReference type="OrthoDB" id="328108at2157"/>
<dbReference type="PANTHER" id="PTHR43649">
    <property type="entry name" value="ARABINOSE-BINDING PROTEIN-RELATED"/>
    <property type="match status" value="1"/>
</dbReference>
<dbReference type="Pfam" id="PF01547">
    <property type="entry name" value="SBP_bac_1"/>
    <property type="match status" value="1"/>
</dbReference>
<dbReference type="Proteomes" id="UP000766550">
    <property type="component" value="Unassembled WGS sequence"/>
</dbReference>
<dbReference type="InterPro" id="IPR050490">
    <property type="entry name" value="Bact_solute-bd_prot1"/>
</dbReference>
<dbReference type="Gene3D" id="3.40.190.10">
    <property type="entry name" value="Periplasmic binding protein-like II"/>
    <property type="match status" value="2"/>
</dbReference>
<accession>A0A8J7YG78</accession>
<keyword evidence="2" id="KW-1185">Reference proteome</keyword>
<dbReference type="AlphaFoldDB" id="A0A8J7YG78"/>
<evidence type="ECO:0000313" key="1">
    <source>
        <dbReference type="EMBL" id="MBV0925913.1"/>
    </source>
</evidence>
<evidence type="ECO:0000313" key="2">
    <source>
        <dbReference type="Proteomes" id="UP000766550"/>
    </source>
</evidence>